<reference evidence="2" key="1">
    <citation type="submission" date="2018-04" db="EMBL/GenBank/DDBJ databases">
        <title>Whole genome sequencing of Hypsizygus marmoreus.</title>
        <authorList>
            <person name="Choi I.-G."/>
            <person name="Min B."/>
            <person name="Kim J.-G."/>
            <person name="Kim S."/>
            <person name="Oh Y.-L."/>
            <person name="Kong W.-S."/>
            <person name="Park H."/>
            <person name="Jeong J."/>
            <person name="Song E.-S."/>
        </authorList>
    </citation>
    <scope>NUCLEOTIDE SEQUENCE [LARGE SCALE GENOMIC DNA]</scope>
    <source>
        <strain evidence="2">51987-8</strain>
    </source>
</reference>
<comment type="caution">
    <text evidence="2">The sequence shown here is derived from an EMBL/GenBank/DDBJ whole genome shotgun (WGS) entry which is preliminary data.</text>
</comment>
<proteinExistence type="predicted"/>
<evidence type="ECO:0000256" key="1">
    <source>
        <dbReference type="SAM" id="MobiDB-lite"/>
    </source>
</evidence>
<dbReference type="Proteomes" id="UP000076154">
    <property type="component" value="Unassembled WGS sequence"/>
</dbReference>
<sequence>MLKFWRPSSCILYLPYSTFKLSALRLSIRGQSFRRYNSSESSETIKSTTAIKPKGPRRRHVISTLDPSRLQDSDFLDLSNGVMSARLTACIPTILKPPASSSPPQNLRFPIQIYYHGETRLRRLFPVHARGFLYYYHDPKLPPISGAVRFRLMPDSCTTTSGFGAGTDLMLPSGRGPWAIWLLPIASAARYIGLKQLLLSDGLVTCRNLSASPRTFYSLTQMYPHILFRLEQPFVIDLATSVRLSVMEPQGIEKAQLRFISVLRPEHHKRAPFFPYSGQCMVRFECSLAPEHAGKRVAVIRVLEILTPIKITDPTFIPGNKRDLFHMPTVGSLLVKGDHPIAINADACVHDNPSRVSTSAAGRHIRRQTNQPFPPPRR</sequence>
<evidence type="ECO:0000313" key="3">
    <source>
        <dbReference type="Proteomes" id="UP000076154"/>
    </source>
</evidence>
<evidence type="ECO:0000313" key="2">
    <source>
        <dbReference type="EMBL" id="RDB31074.1"/>
    </source>
</evidence>
<dbReference type="AlphaFoldDB" id="A0A369KH53"/>
<gene>
    <name evidence="2" type="ORF">Hypma_000037</name>
</gene>
<name>A0A369KH53_HYPMA</name>
<dbReference type="EMBL" id="LUEZ02000001">
    <property type="protein sequence ID" value="RDB31074.1"/>
    <property type="molecule type" value="Genomic_DNA"/>
</dbReference>
<organism evidence="2 3">
    <name type="scientific">Hypsizygus marmoreus</name>
    <name type="common">White beech mushroom</name>
    <name type="synonym">Agaricus marmoreus</name>
    <dbReference type="NCBI Taxonomy" id="39966"/>
    <lineage>
        <taxon>Eukaryota</taxon>
        <taxon>Fungi</taxon>
        <taxon>Dikarya</taxon>
        <taxon>Basidiomycota</taxon>
        <taxon>Agaricomycotina</taxon>
        <taxon>Agaricomycetes</taxon>
        <taxon>Agaricomycetidae</taxon>
        <taxon>Agaricales</taxon>
        <taxon>Tricholomatineae</taxon>
        <taxon>Lyophyllaceae</taxon>
        <taxon>Hypsizygus</taxon>
    </lineage>
</organism>
<accession>A0A369KH53</accession>
<dbReference type="OrthoDB" id="2750929at2759"/>
<keyword evidence="3" id="KW-1185">Reference proteome</keyword>
<protein>
    <submittedName>
        <fullName evidence="2">Uncharacterized protein</fullName>
    </submittedName>
</protein>
<feature type="region of interest" description="Disordered" evidence="1">
    <location>
        <begin position="353"/>
        <end position="378"/>
    </location>
</feature>
<dbReference type="InParanoid" id="A0A369KH53"/>